<name>A0A9P4QJ76_9PLEO</name>
<dbReference type="InterPro" id="IPR001466">
    <property type="entry name" value="Beta-lactam-related"/>
</dbReference>
<evidence type="ECO:0000256" key="1">
    <source>
        <dbReference type="ARBA" id="ARBA00038215"/>
    </source>
</evidence>
<dbReference type="InterPro" id="IPR050491">
    <property type="entry name" value="AmpC-like"/>
</dbReference>
<dbReference type="OrthoDB" id="5946976at2759"/>
<dbReference type="EMBL" id="ML996403">
    <property type="protein sequence ID" value="KAF2726715.1"/>
    <property type="molecule type" value="Genomic_DNA"/>
</dbReference>
<sequence>MVKIVTVALIAKFVHEELLDWDTPIQKYLPRFVRKDDVGQLATMRDLVANRTGLTGAAFYWYQQHDELQMNKSDLLRMACHVNTVKPFRGAFLYSQWNYILIQLVIEAVGGRPFSELAHEAIIKPPNLQHMTFGVPQGDVVAAHAVRTNGVAQKILVNQWTDESGITAGAGGKASLNDLLTLYIALLQAYEHQVTHQEDMTPDSPFIGLRTIFEPQIKARSSKSNSQLAKSTA</sequence>
<dbReference type="AlphaFoldDB" id="A0A9P4QJ76"/>
<evidence type="ECO:0000313" key="3">
    <source>
        <dbReference type="EMBL" id="KAF2726715.1"/>
    </source>
</evidence>
<dbReference type="Pfam" id="PF00144">
    <property type="entry name" value="Beta-lactamase"/>
    <property type="match status" value="1"/>
</dbReference>
<feature type="domain" description="Beta-lactamase-related" evidence="2">
    <location>
        <begin position="2"/>
        <end position="188"/>
    </location>
</feature>
<protein>
    <submittedName>
        <fullName evidence="3">Beta-lactamase/transpeptidase-like protein</fullName>
    </submittedName>
</protein>
<dbReference type="PANTHER" id="PTHR46825">
    <property type="entry name" value="D-ALANYL-D-ALANINE-CARBOXYPEPTIDASE/ENDOPEPTIDASE AMPH"/>
    <property type="match status" value="1"/>
</dbReference>
<accession>A0A9P4QJ76</accession>
<dbReference type="SUPFAM" id="SSF56601">
    <property type="entry name" value="beta-lactamase/transpeptidase-like"/>
    <property type="match status" value="1"/>
</dbReference>
<dbReference type="InterPro" id="IPR012338">
    <property type="entry name" value="Beta-lactam/transpept-like"/>
</dbReference>
<keyword evidence="4" id="KW-1185">Reference proteome</keyword>
<dbReference type="Gene3D" id="3.40.710.10">
    <property type="entry name" value="DD-peptidase/beta-lactamase superfamily"/>
    <property type="match status" value="1"/>
</dbReference>
<proteinExistence type="inferred from homology"/>
<reference evidence="3" key="1">
    <citation type="journal article" date="2020" name="Stud. Mycol.">
        <title>101 Dothideomycetes genomes: a test case for predicting lifestyles and emergence of pathogens.</title>
        <authorList>
            <person name="Haridas S."/>
            <person name="Albert R."/>
            <person name="Binder M."/>
            <person name="Bloem J."/>
            <person name="Labutti K."/>
            <person name="Salamov A."/>
            <person name="Andreopoulos B."/>
            <person name="Baker S."/>
            <person name="Barry K."/>
            <person name="Bills G."/>
            <person name="Bluhm B."/>
            <person name="Cannon C."/>
            <person name="Castanera R."/>
            <person name="Culley D."/>
            <person name="Daum C."/>
            <person name="Ezra D."/>
            <person name="Gonzalez J."/>
            <person name="Henrissat B."/>
            <person name="Kuo A."/>
            <person name="Liang C."/>
            <person name="Lipzen A."/>
            <person name="Lutzoni F."/>
            <person name="Magnuson J."/>
            <person name="Mondo S."/>
            <person name="Nolan M."/>
            <person name="Ohm R."/>
            <person name="Pangilinan J."/>
            <person name="Park H.-J."/>
            <person name="Ramirez L."/>
            <person name="Alfaro M."/>
            <person name="Sun H."/>
            <person name="Tritt A."/>
            <person name="Yoshinaga Y."/>
            <person name="Zwiers L.-H."/>
            <person name="Turgeon B."/>
            <person name="Goodwin S."/>
            <person name="Spatafora J."/>
            <person name="Crous P."/>
            <person name="Grigoriev I."/>
        </authorList>
    </citation>
    <scope>NUCLEOTIDE SEQUENCE</scope>
    <source>
        <strain evidence="3">CBS 125425</strain>
    </source>
</reference>
<organism evidence="3 4">
    <name type="scientific">Polyplosphaeria fusca</name>
    <dbReference type="NCBI Taxonomy" id="682080"/>
    <lineage>
        <taxon>Eukaryota</taxon>
        <taxon>Fungi</taxon>
        <taxon>Dikarya</taxon>
        <taxon>Ascomycota</taxon>
        <taxon>Pezizomycotina</taxon>
        <taxon>Dothideomycetes</taxon>
        <taxon>Pleosporomycetidae</taxon>
        <taxon>Pleosporales</taxon>
        <taxon>Tetraplosphaeriaceae</taxon>
        <taxon>Polyplosphaeria</taxon>
    </lineage>
</organism>
<evidence type="ECO:0000313" key="4">
    <source>
        <dbReference type="Proteomes" id="UP000799444"/>
    </source>
</evidence>
<comment type="caution">
    <text evidence="3">The sequence shown here is derived from an EMBL/GenBank/DDBJ whole genome shotgun (WGS) entry which is preliminary data.</text>
</comment>
<dbReference type="Proteomes" id="UP000799444">
    <property type="component" value="Unassembled WGS sequence"/>
</dbReference>
<gene>
    <name evidence="3" type="ORF">EJ04DRAFT_571022</name>
</gene>
<evidence type="ECO:0000259" key="2">
    <source>
        <dbReference type="Pfam" id="PF00144"/>
    </source>
</evidence>
<comment type="similarity">
    <text evidence="1">Belongs to the peptidase S12 family.</text>
</comment>
<dbReference type="PANTHER" id="PTHR46825:SF9">
    <property type="entry name" value="BETA-LACTAMASE-RELATED DOMAIN-CONTAINING PROTEIN"/>
    <property type="match status" value="1"/>
</dbReference>